<evidence type="ECO:0000313" key="6">
    <source>
        <dbReference type="EMBL" id="TSP12043.1"/>
    </source>
</evidence>
<evidence type="ECO:0000256" key="1">
    <source>
        <dbReference type="ARBA" id="ARBA00022793"/>
    </source>
</evidence>
<dbReference type="GO" id="GO:0016831">
    <property type="term" value="F:carboxy-lyase activity"/>
    <property type="evidence" value="ECO:0007669"/>
    <property type="project" value="UniProtKB-KW"/>
</dbReference>
<gene>
    <name evidence="6" type="ORF">FGG12_13560</name>
    <name evidence="7" type="ORF">M5D45_24635</name>
</gene>
<dbReference type="EMBL" id="CP097331">
    <property type="protein sequence ID" value="URF06303.1"/>
    <property type="molecule type" value="Genomic_DNA"/>
</dbReference>
<dbReference type="SUPFAM" id="SSF52518">
    <property type="entry name" value="Thiamin diphosphate-binding fold (THDP-binding)"/>
    <property type="match status" value="1"/>
</dbReference>
<proteinExistence type="predicted"/>
<reference evidence="7" key="2">
    <citation type="journal article" date="2022" name="Microbiol. Resour. Announc.">
        <title>Genome Sequence of Cupriavidus campinensis Strain G5, a Member of a Bacterial Consortium Capable of Polyethylene Degradation.</title>
        <authorList>
            <person name="Schneider B."/>
            <person name="Pfeiffer F."/>
            <person name="Dyall-Smith M."/>
            <person name="Kunte H.J."/>
        </authorList>
    </citation>
    <scope>NUCLEOTIDE SEQUENCE</scope>
    <source>
        <strain evidence="7">G5</strain>
    </source>
</reference>
<keyword evidence="2" id="KW-0786">Thiamine pyrophosphate</keyword>
<keyword evidence="4" id="KW-1133">Transmembrane helix</keyword>
<dbReference type="RefSeq" id="WP_144198196.1">
    <property type="nucleotide sequence ID" value="NZ_CP043441.1"/>
</dbReference>
<keyword evidence="4" id="KW-0812">Transmembrane</keyword>
<accession>A0AAE9I267</accession>
<feature type="domain" description="Thiamine pyrophosphate enzyme TPP-binding" evidence="5">
    <location>
        <begin position="45"/>
        <end position="158"/>
    </location>
</feature>
<evidence type="ECO:0000259" key="5">
    <source>
        <dbReference type="Pfam" id="PF02775"/>
    </source>
</evidence>
<dbReference type="EMBL" id="VCIZ01000007">
    <property type="protein sequence ID" value="TSP12043.1"/>
    <property type="molecule type" value="Genomic_DNA"/>
</dbReference>
<dbReference type="InterPro" id="IPR011766">
    <property type="entry name" value="TPP_enzyme_TPP-bd"/>
</dbReference>
<evidence type="ECO:0000313" key="9">
    <source>
        <dbReference type="Proteomes" id="UP001056132"/>
    </source>
</evidence>
<keyword evidence="8" id="KW-1185">Reference proteome</keyword>
<dbReference type="KEGG" id="ccam:M5D45_24635"/>
<reference evidence="7" key="3">
    <citation type="submission" date="2022-05" db="EMBL/GenBank/DDBJ databases">
        <authorList>
            <person name="Kunte H.-J."/>
        </authorList>
    </citation>
    <scope>NUCLEOTIDE SEQUENCE</scope>
    <source>
        <strain evidence="7">G5</strain>
    </source>
</reference>
<organism evidence="7 9">
    <name type="scientific">Cupriavidus campinensis</name>
    <dbReference type="NCBI Taxonomy" id="151783"/>
    <lineage>
        <taxon>Bacteria</taxon>
        <taxon>Pseudomonadati</taxon>
        <taxon>Pseudomonadota</taxon>
        <taxon>Betaproteobacteria</taxon>
        <taxon>Burkholderiales</taxon>
        <taxon>Burkholderiaceae</taxon>
        <taxon>Cupriavidus</taxon>
    </lineage>
</organism>
<protein>
    <submittedName>
        <fullName evidence="6">Thiamine pyrophosphate-binding protein</fullName>
    </submittedName>
    <submittedName>
        <fullName evidence="7">Thiamine pyrophosphate-dependent enzyme</fullName>
    </submittedName>
</protein>
<dbReference type="PANTHER" id="PTHR42818:SF1">
    <property type="entry name" value="SULFOPYRUVATE DECARBOXYLASE"/>
    <property type="match status" value="1"/>
</dbReference>
<keyword evidence="4" id="KW-0472">Membrane</keyword>
<dbReference type="PANTHER" id="PTHR42818">
    <property type="entry name" value="SULFOPYRUVATE DECARBOXYLASE SUBUNIT ALPHA"/>
    <property type="match status" value="1"/>
</dbReference>
<evidence type="ECO:0000313" key="8">
    <source>
        <dbReference type="Proteomes" id="UP000318943"/>
    </source>
</evidence>
<dbReference type="PROSITE" id="PS00187">
    <property type="entry name" value="TPP_ENZYMES"/>
    <property type="match status" value="1"/>
</dbReference>
<dbReference type="InterPro" id="IPR029061">
    <property type="entry name" value="THDP-binding"/>
</dbReference>
<dbReference type="Gene3D" id="3.40.50.970">
    <property type="match status" value="1"/>
</dbReference>
<dbReference type="Proteomes" id="UP001056132">
    <property type="component" value="Chromosome 2"/>
</dbReference>
<feature type="transmembrane region" description="Helical" evidence="4">
    <location>
        <begin position="38"/>
        <end position="60"/>
    </location>
</feature>
<dbReference type="Proteomes" id="UP000318943">
    <property type="component" value="Unassembled WGS sequence"/>
</dbReference>
<reference evidence="6 8" key="1">
    <citation type="submission" date="2019-05" db="EMBL/GenBank/DDBJ databases">
        <title>Whole genome sequence analysis of Cupriavidus campinensis S14E4C strain.</title>
        <authorList>
            <person name="Abbaszade G."/>
            <person name="Szabo A."/>
            <person name="Toumi M."/>
            <person name="Toth E."/>
        </authorList>
    </citation>
    <scope>NUCLEOTIDE SEQUENCE [LARGE SCALE GENOMIC DNA]</scope>
    <source>
        <strain evidence="6 8">S14E4C</strain>
    </source>
</reference>
<keyword evidence="1" id="KW-0210">Decarboxylase</keyword>
<dbReference type="AlphaFoldDB" id="A0AAE9I267"/>
<dbReference type="Pfam" id="PF02775">
    <property type="entry name" value="TPP_enzyme_C"/>
    <property type="match status" value="1"/>
</dbReference>
<dbReference type="GO" id="GO:0044281">
    <property type="term" value="P:small molecule metabolic process"/>
    <property type="evidence" value="ECO:0007669"/>
    <property type="project" value="UniProtKB-ARBA"/>
</dbReference>
<dbReference type="InterPro" id="IPR000399">
    <property type="entry name" value="TPP-bd_CS"/>
</dbReference>
<evidence type="ECO:0000313" key="7">
    <source>
        <dbReference type="EMBL" id="URF06303.1"/>
    </source>
</evidence>
<dbReference type="GO" id="GO:0030976">
    <property type="term" value="F:thiamine pyrophosphate binding"/>
    <property type="evidence" value="ECO:0007669"/>
    <property type="project" value="InterPro"/>
</dbReference>
<evidence type="ECO:0000256" key="4">
    <source>
        <dbReference type="SAM" id="Phobius"/>
    </source>
</evidence>
<dbReference type="GO" id="GO:0000287">
    <property type="term" value="F:magnesium ion binding"/>
    <property type="evidence" value="ECO:0007669"/>
    <property type="project" value="InterPro"/>
</dbReference>
<dbReference type="InterPro" id="IPR051818">
    <property type="entry name" value="TPP_dependent_decarboxylase"/>
</dbReference>
<evidence type="ECO:0000256" key="3">
    <source>
        <dbReference type="ARBA" id="ARBA00023239"/>
    </source>
</evidence>
<keyword evidence="3" id="KW-0456">Lyase</keyword>
<sequence length="199" mass="20897">MNMKTIEACEVIQQTAPDAIYVTTMGAMNGMDKLEVDVLSVACVPLMGGAASLGLGIALARPDKTVLVLDGDASLLMELGGLVTVAQAAPENFLHVVFNNSIQFSGLGNLETPGSAVADFPAMAKAAGYRSTWRFASVDELTQQLPGILAGPAPAFIELAVESEVPKLGTDFPAVEMTDARFTRMGDELRRIRAALAVV</sequence>
<name>A0AAE9I267_9BURK</name>
<evidence type="ECO:0000256" key="2">
    <source>
        <dbReference type="ARBA" id="ARBA00023052"/>
    </source>
</evidence>